<evidence type="ECO:0000256" key="3">
    <source>
        <dbReference type="ARBA" id="ARBA00022692"/>
    </source>
</evidence>
<dbReference type="EMBL" id="BMAT01012657">
    <property type="protein sequence ID" value="GFR96313.1"/>
    <property type="molecule type" value="Genomic_DNA"/>
</dbReference>
<keyword evidence="3" id="KW-0812">Transmembrane</keyword>
<comment type="catalytic activity">
    <reaction evidence="11">
        <text>GTP = 3',5'-cyclic GMP + diphosphate</text>
        <dbReference type="Rhea" id="RHEA:13665"/>
        <dbReference type="ChEBI" id="CHEBI:33019"/>
        <dbReference type="ChEBI" id="CHEBI:37565"/>
        <dbReference type="ChEBI" id="CHEBI:57746"/>
        <dbReference type="EC" id="4.6.1.2"/>
    </reaction>
</comment>
<dbReference type="Pfam" id="PF07714">
    <property type="entry name" value="PK_Tyr_Ser-Thr"/>
    <property type="match status" value="1"/>
</dbReference>
<dbReference type="GO" id="GO:0004016">
    <property type="term" value="F:adenylate cyclase activity"/>
    <property type="evidence" value="ECO:0007669"/>
    <property type="project" value="TreeGrafter"/>
</dbReference>
<evidence type="ECO:0000256" key="9">
    <source>
        <dbReference type="ARBA" id="ARBA00023293"/>
    </source>
</evidence>
<gene>
    <name evidence="15" type="ORF">ElyMa_006294900</name>
</gene>
<feature type="domain" description="Guanylate cyclase" evidence="14">
    <location>
        <begin position="175"/>
        <end position="305"/>
    </location>
</feature>
<name>A0AAV4HEH5_9GAST</name>
<proteinExistence type="inferred from homology"/>
<dbReference type="PROSITE" id="PS00452">
    <property type="entry name" value="GUANYLATE_CYCLASE_1"/>
    <property type="match status" value="1"/>
</dbReference>
<evidence type="ECO:0000256" key="2">
    <source>
        <dbReference type="ARBA" id="ARBA00012202"/>
    </source>
</evidence>
<feature type="compositionally biased region" description="Polar residues" evidence="12">
    <location>
        <begin position="391"/>
        <end position="427"/>
    </location>
</feature>
<feature type="compositionally biased region" description="Polar residues" evidence="12">
    <location>
        <begin position="523"/>
        <end position="535"/>
    </location>
</feature>
<dbReference type="EC" id="4.6.1.2" evidence="2 11"/>
<dbReference type="Pfam" id="PF00211">
    <property type="entry name" value="Guanylate_cyc"/>
    <property type="match status" value="1"/>
</dbReference>
<comment type="caution">
    <text evidence="15">The sequence shown here is derived from an EMBL/GenBank/DDBJ whole genome shotgun (WGS) entry which is preliminary data.</text>
</comment>
<dbReference type="PANTHER" id="PTHR11920">
    <property type="entry name" value="GUANYLYL CYCLASE"/>
    <property type="match status" value="1"/>
</dbReference>
<keyword evidence="8 10" id="KW-0456">Lyase</keyword>
<evidence type="ECO:0000259" key="14">
    <source>
        <dbReference type="PROSITE" id="PS50125"/>
    </source>
</evidence>
<evidence type="ECO:0000313" key="16">
    <source>
        <dbReference type="Proteomes" id="UP000762676"/>
    </source>
</evidence>
<feature type="region of interest" description="Disordered" evidence="12">
    <location>
        <begin position="513"/>
        <end position="603"/>
    </location>
</feature>
<sequence length="700" mass="75851">MLWSAPEMLRDELMLQRGSEKGDLYSMSIIFQEVALRTEPYSTTGLTPEEIVKKLKKPPPLIRPSVTPQAAPPQFIQIMKQCWAEMPEMRPNIDDVYDQFKKITGGKKANIVDTMFKMLEKYSTDLEDIVAERTTQLEEEKKKTDQLLYRMLPPTVADDLKMGRAIAAESFEEVTIYFSDIVGFTTISAMSTPMQVVDLLNDLYTMFDATIDNHDVYKVETIGDAYMVVSGLPIRNGNRHAGEIGTMALVLLSQCGKFTIRHMPEVPLRLRIGLHTGSCVAGVVGLTMPRFCLFGDTVNTASRMESTGAAFRVHVSETCKNALDVLGGYQTSYRGEIELKGKGIHHTYWLTGKEGFDKELPEPPELAGLASLLDTSKLNNKEGMAGDATVKDTTPPDTGQAIDQSTSKPEQATNITQKTSLPQPAENSSKSNITTSSSTSPTPANGVTLKERVKTPENREKKGSTGEKRNTTPPGRNSPKDAGCVLNSKNTTFVTAADVNIVDASRAKYQETHFPADLEDNGKTQTGVSDSTPGHHSTPKNRHSESNDSGFGSEKKHSPSHRHHIEHSPPIALVPISPTNGSVKPSFQPPSSTTITTTLSPSTISTTAVTASTGCFSSITTKMSPSRNRSKYIGGSGGKNSGGSRKDGGTRSPRGGKISVDSKTGSTRTSVVSSSDVTLQQNHCSTLVDIGDELTPVTEV</sequence>
<dbReference type="InterPro" id="IPR011645">
    <property type="entry name" value="HNOB_dom_associated"/>
</dbReference>
<dbReference type="Gene3D" id="3.30.70.1230">
    <property type="entry name" value="Nucleotide cyclase"/>
    <property type="match status" value="1"/>
</dbReference>
<evidence type="ECO:0000256" key="5">
    <source>
        <dbReference type="ARBA" id="ARBA00022741"/>
    </source>
</evidence>
<dbReference type="GO" id="GO:0035556">
    <property type="term" value="P:intracellular signal transduction"/>
    <property type="evidence" value="ECO:0007669"/>
    <property type="project" value="InterPro"/>
</dbReference>
<protein>
    <recommendedName>
        <fullName evidence="2 11">Guanylate cyclase</fullName>
        <ecNumber evidence="2 11">4.6.1.2</ecNumber>
    </recommendedName>
</protein>
<feature type="region of interest" description="Disordered" evidence="12">
    <location>
        <begin position="380"/>
        <end position="484"/>
    </location>
</feature>
<evidence type="ECO:0000256" key="7">
    <source>
        <dbReference type="ARBA" id="ARBA00023136"/>
    </source>
</evidence>
<evidence type="ECO:0000256" key="11">
    <source>
        <dbReference type="RuleBase" id="RU003431"/>
    </source>
</evidence>
<evidence type="ECO:0000256" key="12">
    <source>
        <dbReference type="SAM" id="MobiDB-lite"/>
    </source>
</evidence>
<dbReference type="InterPro" id="IPR018297">
    <property type="entry name" value="A/G_cyclase_CS"/>
</dbReference>
<keyword evidence="7" id="KW-0472">Membrane</keyword>
<dbReference type="GO" id="GO:0004672">
    <property type="term" value="F:protein kinase activity"/>
    <property type="evidence" value="ECO:0007669"/>
    <property type="project" value="InterPro"/>
</dbReference>
<feature type="compositionally biased region" description="Low complexity" evidence="12">
    <location>
        <begin position="428"/>
        <end position="442"/>
    </location>
</feature>
<comment type="subcellular location">
    <subcellularLocation>
        <location evidence="1">Membrane</location>
        <topology evidence="1">Single-pass type I membrane protein</topology>
    </subcellularLocation>
</comment>
<dbReference type="InterPro" id="IPR029787">
    <property type="entry name" value="Nucleotide_cyclase"/>
</dbReference>
<keyword evidence="4" id="KW-0732">Signal</keyword>
<dbReference type="PANTHER" id="PTHR11920:SF462">
    <property type="entry name" value="GUANYLATE CYCLASE"/>
    <property type="match status" value="1"/>
</dbReference>
<dbReference type="GO" id="GO:0004383">
    <property type="term" value="F:guanylate cyclase activity"/>
    <property type="evidence" value="ECO:0007669"/>
    <property type="project" value="UniProtKB-EC"/>
</dbReference>
<keyword evidence="9 11" id="KW-0141">cGMP biosynthesis</keyword>
<dbReference type="Pfam" id="PF07701">
    <property type="entry name" value="HNOBA"/>
    <property type="match status" value="1"/>
</dbReference>
<evidence type="ECO:0000259" key="13">
    <source>
        <dbReference type="PROSITE" id="PS50011"/>
    </source>
</evidence>
<organism evidence="15 16">
    <name type="scientific">Elysia marginata</name>
    <dbReference type="NCBI Taxonomy" id="1093978"/>
    <lineage>
        <taxon>Eukaryota</taxon>
        <taxon>Metazoa</taxon>
        <taxon>Spiralia</taxon>
        <taxon>Lophotrochozoa</taxon>
        <taxon>Mollusca</taxon>
        <taxon>Gastropoda</taxon>
        <taxon>Heterobranchia</taxon>
        <taxon>Euthyneura</taxon>
        <taxon>Panpulmonata</taxon>
        <taxon>Sacoglossa</taxon>
        <taxon>Placobranchoidea</taxon>
        <taxon>Plakobranchidae</taxon>
        <taxon>Elysia</taxon>
    </lineage>
</organism>
<keyword evidence="5" id="KW-0547">Nucleotide-binding</keyword>
<evidence type="ECO:0000313" key="15">
    <source>
        <dbReference type="EMBL" id="GFR96313.1"/>
    </source>
</evidence>
<evidence type="ECO:0000256" key="4">
    <source>
        <dbReference type="ARBA" id="ARBA00022729"/>
    </source>
</evidence>
<dbReference type="SMART" id="SM00044">
    <property type="entry name" value="CYCc"/>
    <property type="match status" value="1"/>
</dbReference>
<dbReference type="Gene3D" id="6.10.250.780">
    <property type="match status" value="1"/>
</dbReference>
<accession>A0AAV4HEH5</accession>
<dbReference type="InterPro" id="IPR011009">
    <property type="entry name" value="Kinase-like_dom_sf"/>
</dbReference>
<evidence type="ECO:0000256" key="8">
    <source>
        <dbReference type="ARBA" id="ARBA00023239"/>
    </source>
</evidence>
<evidence type="ECO:0000256" key="1">
    <source>
        <dbReference type="ARBA" id="ARBA00004479"/>
    </source>
</evidence>
<dbReference type="CDD" id="cd07302">
    <property type="entry name" value="CHD"/>
    <property type="match status" value="1"/>
</dbReference>
<dbReference type="GO" id="GO:0001653">
    <property type="term" value="F:peptide receptor activity"/>
    <property type="evidence" value="ECO:0007669"/>
    <property type="project" value="TreeGrafter"/>
</dbReference>
<feature type="compositionally biased region" description="Polar residues" evidence="12">
    <location>
        <begin position="618"/>
        <end position="627"/>
    </location>
</feature>
<dbReference type="GO" id="GO:0007168">
    <property type="term" value="P:receptor guanylyl cyclase signaling pathway"/>
    <property type="evidence" value="ECO:0007669"/>
    <property type="project" value="TreeGrafter"/>
</dbReference>
<dbReference type="GO" id="GO:0005886">
    <property type="term" value="C:plasma membrane"/>
    <property type="evidence" value="ECO:0007669"/>
    <property type="project" value="TreeGrafter"/>
</dbReference>
<feature type="compositionally biased region" description="Low complexity" evidence="12">
    <location>
        <begin position="662"/>
        <end position="675"/>
    </location>
</feature>
<dbReference type="InterPro" id="IPR001245">
    <property type="entry name" value="Ser-Thr/Tyr_kinase_cat_dom"/>
</dbReference>
<evidence type="ECO:0000256" key="10">
    <source>
        <dbReference type="RuleBase" id="RU000405"/>
    </source>
</evidence>
<dbReference type="AlphaFoldDB" id="A0AAV4HEH5"/>
<feature type="compositionally biased region" description="Low complexity" evidence="12">
    <location>
        <begin position="589"/>
        <end position="603"/>
    </location>
</feature>
<dbReference type="InterPro" id="IPR001054">
    <property type="entry name" value="A/G_cyclase"/>
</dbReference>
<dbReference type="PROSITE" id="PS50125">
    <property type="entry name" value="GUANYLATE_CYCLASE_2"/>
    <property type="match status" value="1"/>
</dbReference>
<dbReference type="SUPFAM" id="SSF56112">
    <property type="entry name" value="Protein kinase-like (PK-like)"/>
    <property type="match status" value="1"/>
</dbReference>
<comment type="similarity">
    <text evidence="10">Belongs to the adenylyl cyclase class-4/guanylyl cyclase family.</text>
</comment>
<dbReference type="InterPro" id="IPR000719">
    <property type="entry name" value="Prot_kinase_dom"/>
</dbReference>
<feature type="domain" description="Protein kinase" evidence="13">
    <location>
        <begin position="1"/>
        <end position="103"/>
    </location>
</feature>
<dbReference type="SUPFAM" id="SSF55073">
    <property type="entry name" value="Nucleotide cyclase"/>
    <property type="match status" value="1"/>
</dbReference>
<dbReference type="GO" id="GO:0005524">
    <property type="term" value="F:ATP binding"/>
    <property type="evidence" value="ECO:0007669"/>
    <property type="project" value="InterPro"/>
</dbReference>
<feature type="compositionally biased region" description="Basic and acidic residues" evidence="12">
    <location>
        <begin position="449"/>
        <end position="470"/>
    </location>
</feature>
<evidence type="ECO:0000256" key="6">
    <source>
        <dbReference type="ARBA" id="ARBA00022989"/>
    </source>
</evidence>
<feature type="compositionally biased region" description="Basic and acidic residues" evidence="12">
    <location>
        <begin position="513"/>
        <end position="522"/>
    </location>
</feature>
<dbReference type="Gene3D" id="1.10.510.10">
    <property type="entry name" value="Transferase(Phosphotransferase) domain 1"/>
    <property type="match status" value="1"/>
</dbReference>
<keyword evidence="6" id="KW-1133">Transmembrane helix</keyword>
<reference evidence="15 16" key="1">
    <citation type="journal article" date="2021" name="Elife">
        <title>Chloroplast acquisition without the gene transfer in kleptoplastic sea slugs, Plakobranchus ocellatus.</title>
        <authorList>
            <person name="Maeda T."/>
            <person name="Takahashi S."/>
            <person name="Yoshida T."/>
            <person name="Shimamura S."/>
            <person name="Takaki Y."/>
            <person name="Nagai Y."/>
            <person name="Toyoda A."/>
            <person name="Suzuki Y."/>
            <person name="Arimoto A."/>
            <person name="Ishii H."/>
            <person name="Satoh N."/>
            <person name="Nishiyama T."/>
            <person name="Hasebe M."/>
            <person name="Maruyama T."/>
            <person name="Minagawa J."/>
            <person name="Obokata J."/>
            <person name="Shigenobu S."/>
        </authorList>
    </citation>
    <scope>NUCLEOTIDE SEQUENCE [LARGE SCALE GENOMIC DNA]</scope>
</reference>
<keyword evidence="16" id="KW-1185">Reference proteome</keyword>
<feature type="region of interest" description="Disordered" evidence="12">
    <location>
        <begin position="618"/>
        <end position="675"/>
    </location>
</feature>
<dbReference type="FunFam" id="3.30.70.1230:FF:000013">
    <property type="entry name" value="Guanylate cyclase"/>
    <property type="match status" value="1"/>
</dbReference>
<dbReference type="InterPro" id="IPR050401">
    <property type="entry name" value="Cyclic_nucleotide_synthase"/>
</dbReference>
<dbReference type="PROSITE" id="PS50011">
    <property type="entry name" value="PROTEIN_KINASE_DOM"/>
    <property type="match status" value="1"/>
</dbReference>
<dbReference type="Proteomes" id="UP000762676">
    <property type="component" value="Unassembled WGS sequence"/>
</dbReference>